<feature type="domain" description="AMMECR1" evidence="1">
    <location>
        <begin position="2"/>
        <end position="180"/>
    </location>
</feature>
<dbReference type="Gene3D" id="3.30.700.20">
    <property type="entry name" value="Hypothetical protein ph0010, domain 1"/>
    <property type="match status" value="1"/>
</dbReference>
<dbReference type="PANTHER" id="PTHR13016:SF0">
    <property type="entry name" value="AMME SYNDROME CANDIDATE GENE 1 PROTEIN"/>
    <property type="match status" value="1"/>
</dbReference>
<dbReference type="HOGENOM" id="CLU_095686_1_1_0"/>
<organism evidence="2 3">
    <name type="scientific">Thermovirga lienii (strain ATCC BAA-1197 / DSM 17291 / Cas60314)</name>
    <dbReference type="NCBI Taxonomy" id="580340"/>
    <lineage>
        <taxon>Bacteria</taxon>
        <taxon>Thermotogati</taxon>
        <taxon>Synergistota</taxon>
        <taxon>Synergistia</taxon>
        <taxon>Synergistales</taxon>
        <taxon>Thermovirgaceae</taxon>
        <taxon>Thermovirga</taxon>
    </lineage>
</organism>
<evidence type="ECO:0000313" key="3">
    <source>
        <dbReference type="Proteomes" id="UP000005868"/>
    </source>
</evidence>
<reference evidence="2 3" key="2">
    <citation type="journal article" date="2012" name="Stand. Genomic Sci.">
        <title>Genome sequence of the moderately thermophilic, amino-acid-degrading and sulfur-reducing bacterium Thermovirga lienii type strain (Cas60314(T)).</title>
        <authorList>
            <person name="Goker M."/>
            <person name="Saunders E."/>
            <person name="Lapidus A."/>
            <person name="Nolan M."/>
            <person name="Lucas S."/>
            <person name="Hammon N."/>
            <person name="Deshpande S."/>
            <person name="Cheng J.F."/>
            <person name="Han C."/>
            <person name="Tapia R."/>
            <person name="Goodwin L.A."/>
            <person name="Pitluck S."/>
            <person name="Liolios K."/>
            <person name="Mavromatis K."/>
            <person name="Pagani I."/>
            <person name="Ivanova N."/>
            <person name="Mikhailova N."/>
            <person name="Pati A."/>
            <person name="Chen A."/>
            <person name="Palaniappan K."/>
            <person name="Land M."/>
            <person name="Chang Y.J."/>
            <person name="Jeffries C.D."/>
            <person name="Brambilla E.M."/>
            <person name="Rohde M."/>
            <person name="Spring S."/>
            <person name="Detter J.C."/>
            <person name="Woyke T."/>
            <person name="Bristow J."/>
            <person name="Eisen J.A."/>
            <person name="Markowitz V."/>
            <person name="Hugenholtz P."/>
            <person name="Kyrpides N.C."/>
            <person name="Klenk H.P."/>
        </authorList>
    </citation>
    <scope>NUCLEOTIDE SEQUENCE [LARGE SCALE GENOMIC DNA]</scope>
    <source>
        <strain evidence="3">ATCC BAA-1197 / DSM 17291 / Cas60314</strain>
    </source>
</reference>
<gene>
    <name evidence="2" type="ordered locus">Tlie_1025</name>
</gene>
<evidence type="ECO:0000313" key="2">
    <source>
        <dbReference type="EMBL" id="AER66758.1"/>
    </source>
</evidence>
<dbReference type="PROSITE" id="PS51112">
    <property type="entry name" value="AMMECR1"/>
    <property type="match status" value="1"/>
</dbReference>
<dbReference type="SUPFAM" id="SSF143447">
    <property type="entry name" value="AMMECR1-like"/>
    <property type="match status" value="1"/>
</dbReference>
<dbReference type="InterPro" id="IPR027485">
    <property type="entry name" value="AMMECR1_N"/>
</dbReference>
<dbReference type="Pfam" id="PF01871">
    <property type="entry name" value="AMMECR1"/>
    <property type="match status" value="1"/>
</dbReference>
<sequence length="180" mass="20006">MTTFNPFTFLARRSIEAWLINREKIDVKAFPLEEWDESLLRPSGCFVSLKKKDGSLRGCIGTISPVYDCLADEIAANARSAATSDPRFLPMNKDELPEIVVSVDVLSPLERIHSLDMLNPKKYGIVISKGFSKGVLLPDLPGVNTVEDQIKIAMMKAGIASLEGATIERFTVRRYSESQE</sequence>
<dbReference type="AlphaFoldDB" id="G7VA58"/>
<dbReference type="KEGG" id="tli:Tlie_1025"/>
<dbReference type="PANTHER" id="PTHR13016">
    <property type="entry name" value="AMMECR1 HOMOLOG"/>
    <property type="match status" value="1"/>
</dbReference>
<dbReference type="InterPro" id="IPR023473">
    <property type="entry name" value="AMMECR1"/>
</dbReference>
<dbReference type="OrthoDB" id="159752at2"/>
<reference evidence="3" key="1">
    <citation type="submission" date="2011-10" db="EMBL/GenBank/DDBJ databases">
        <title>The complete genome of chromosome of Thermovirga lienii DSM 17291.</title>
        <authorList>
            <consortium name="US DOE Joint Genome Institute (JGI-PGF)"/>
            <person name="Lucas S."/>
            <person name="Copeland A."/>
            <person name="Lapidus A."/>
            <person name="Glavina del Rio T."/>
            <person name="Dalin E."/>
            <person name="Tice H."/>
            <person name="Bruce D."/>
            <person name="Goodwin L."/>
            <person name="Pitluck S."/>
            <person name="Peters L."/>
            <person name="Mikhailova N."/>
            <person name="Saunders E."/>
            <person name="Kyrpides N."/>
            <person name="Mavromatis K."/>
            <person name="Ivanova N."/>
            <person name="Last F.I."/>
            <person name="Brettin T."/>
            <person name="Detter J.C."/>
            <person name="Han C."/>
            <person name="Larimer F."/>
            <person name="Land M."/>
            <person name="Hauser L."/>
            <person name="Markowitz V."/>
            <person name="Cheng J.-F."/>
            <person name="Hugenholtz P."/>
            <person name="Woyke T."/>
            <person name="Wu D."/>
            <person name="Spring S."/>
            <person name="Schroeder M."/>
            <person name="Brambilla E.-M."/>
            <person name="Klenk H.-P."/>
            <person name="Eisen J.A."/>
        </authorList>
    </citation>
    <scope>NUCLEOTIDE SEQUENCE [LARGE SCALE GENOMIC DNA]</scope>
    <source>
        <strain evidence="3">ATCC BAA-1197 / DSM 17291 / Cas60314</strain>
    </source>
</reference>
<dbReference type="Gene3D" id="3.30.1490.150">
    <property type="entry name" value="Hypothetical protein ph0010, domain 2"/>
    <property type="match status" value="1"/>
</dbReference>
<dbReference type="Proteomes" id="UP000005868">
    <property type="component" value="Chromosome"/>
</dbReference>
<name>G7VA58_THELD</name>
<dbReference type="eggNOG" id="COG2078">
    <property type="taxonomic scope" value="Bacteria"/>
</dbReference>
<dbReference type="InterPro" id="IPR027623">
    <property type="entry name" value="AmmeMemoSam_A"/>
</dbReference>
<dbReference type="STRING" id="580340.Tlie_1025"/>
<accession>G7VA58</accession>
<proteinExistence type="predicted"/>
<dbReference type="NCBIfam" id="TIGR04335">
    <property type="entry name" value="AmmeMemoSam_A"/>
    <property type="match status" value="1"/>
</dbReference>
<dbReference type="EMBL" id="CP003096">
    <property type="protein sequence ID" value="AER66758.1"/>
    <property type="molecule type" value="Genomic_DNA"/>
</dbReference>
<dbReference type="InterPro" id="IPR036071">
    <property type="entry name" value="AMMECR1_dom_sf"/>
</dbReference>
<keyword evidence="3" id="KW-1185">Reference proteome</keyword>
<dbReference type="InterPro" id="IPR002733">
    <property type="entry name" value="AMMECR1_domain"/>
</dbReference>
<evidence type="ECO:0000259" key="1">
    <source>
        <dbReference type="PROSITE" id="PS51112"/>
    </source>
</evidence>
<protein>
    <submittedName>
        <fullName evidence="2">AMMECR1 domain protein</fullName>
    </submittedName>
</protein>